<evidence type="ECO:0000313" key="3">
    <source>
        <dbReference type="Proteomes" id="UP001235939"/>
    </source>
</evidence>
<keyword evidence="3" id="KW-1185">Reference proteome</keyword>
<gene>
    <name evidence="2" type="ORF">LAZ67_4001825</name>
</gene>
<dbReference type="InterPro" id="IPR036691">
    <property type="entry name" value="Endo/exonu/phosph_ase_sf"/>
</dbReference>
<protein>
    <recommendedName>
        <fullName evidence="1">Endonuclease/exonuclease/phosphatase domain-containing protein</fullName>
    </recommendedName>
</protein>
<dbReference type="Gene3D" id="3.60.10.10">
    <property type="entry name" value="Endonuclease/exonuclease/phosphatase"/>
    <property type="match status" value="1"/>
</dbReference>
<dbReference type="Pfam" id="PF14529">
    <property type="entry name" value="Exo_endo_phos_2"/>
    <property type="match status" value="1"/>
</dbReference>
<evidence type="ECO:0000259" key="1">
    <source>
        <dbReference type="Pfam" id="PF14529"/>
    </source>
</evidence>
<dbReference type="InterPro" id="IPR005135">
    <property type="entry name" value="Endo/exonuclease/phosphatase"/>
</dbReference>
<accession>A0ABY6KCA0</accession>
<name>A0ABY6KCA0_9ARAC</name>
<dbReference type="EMBL" id="CP092866">
    <property type="protein sequence ID" value="UYV66477.1"/>
    <property type="molecule type" value="Genomic_DNA"/>
</dbReference>
<dbReference type="PANTHER" id="PTHR47510">
    <property type="entry name" value="REVERSE TRANSCRIPTASE DOMAIN-CONTAINING PROTEIN"/>
    <property type="match status" value="1"/>
</dbReference>
<organism evidence="2 3">
    <name type="scientific">Cordylochernes scorpioides</name>
    <dbReference type="NCBI Taxonomy" id="51811"/>
    <lineage>
        <taxon>Eukaryota</taxon>
        <taxon>Metazoa</taxon>
        <taxon>Ecdysozoa</taxon>
        <taxon>Arthropoda</taxon>
        <taxon>Chelicerata</taxon>
        <taxon>Arachnida</taxon>
        <taxon>Pseudoscorpiones</taxon>
        <taxon>Cheliferoidea</taxon>
        <taxon>Chernetidae</taxon>
        <taxon>Cordylochernes</taxon>
    </lineage>
</organism>
<dbReference type="PANTHER" id="PTHR47510:SF3">
    <property type="entry name" value="ENDO_EXONUCLEASE_PHOSPHATASE DOMAIN-CONTAINING PROTEIN"/>
    <property type="match status" value="1"/>
</dbReference>
<reference evidence="2 3" key="1">
    <citation type="submission" date="2022-01" db="EMBL/GenBank/DDBJ databases">
        <title>A chromosomal length assembly of Cordylochernes scorpioides.</title>
        <authorList>
            <person name="Zeh D."/>
            <person name="Zeh J."/>
        </authorList>
    </citation>
    <scope>NUCLEOTIDE SEQUENCE [LARGE SCALE GENOMIC DNA]</scope>
    <source>
        <strain evidence="2">IN4F17</strain>
        <tissue evidence="2">Whole Body</tissue>
    </source>
</reference>
<evidence type="ECO:0000313" key="2">
    <source>
        <dbReference type="EMBL" id="UYV66477.1"/>
    </source>
</evidence>
<dbReference type="SUPFAM" id="SSF56219">
    <property type="entry name" value="DNase I-like"/>
    <property type="match status" value="1"/>
</dbReference>
<sequence>MSRPLRVLQVNAKKSPTVILEIANLANSTQADIVLLQELSTNFFWPTLILGMDTNAHSPTWGIGARLDFQGANLEEFASFNDLHFLGPPVDSTWSNGPLSSSIDVTLASSSLAIHVTRGLLDEMAFTDHIPIWTTFLDMVNNETKSSWVESSCKEQTFKSFINTSLHQASSPEDIDRVVLLLTSILQSACDSSMGRRSNTTRTSKPWWTPELSRIRRLVISLRRYSQKVRCSIRNFFSGLYRACHNRLKAAIRKAKSKSWFNLCKEVSSAYWSDIHRFIARGRGSPRGPPLLKHDNGSLYNPHETCQTLPHPQRNAISAHSDEPEFKPWEVLRAIHRCGKRKAPGPDGLGSKCLDLGGPSLQFLLAELFTKCLRMGHFPRQWKEGRLILLPKSSN</sequence>
<proteinExistence type="predicted"/>
<dbReference type="Proteomes" id="UP001235939">
    <property type="component" value="Chromosome 04"/>
</dbReference>
<feature type="domain" description="Endonuclease/exonuclease/phosphatase" evidence="1">
    <location>
        <begin position="36"/>
        <end position="132"/>
    </location>
</feature>